<dbReference type="Gene3D" id="3.30.559.10">
    <property type="entry name" value="Chloramphenicol acetyltransferase-like domain"/>
    <property type="match status" value="1"/>
</dbReference>
<dbReference type="InterPro" id="IPR023213">
    <property type="entry name" value="CAT-like_dom_sf"/>
</dbReference>
<dbReference type="Gene3D" id="3.40.50.150">
    <property type="entry name" value="Vaccinia Virus protein VP39"/>
    <property type="match status" value="1"/>
</dbReference>
<dbReference type="RefSeq" id="WP_190699290.1">
    <property type="nucleotide sequence ID" value="NZ_JAMPKX010000001.1"/>
</dbReference>
<dbReference type="InterPro" id="IPR010071">
    <property type="entry name" value="AA_adenyl_dom"/>
</dbReference>
<feature type="domain" description="Carrier" evidence="6">
    <location>
        <begin position="1550"/>
        <end position="1625"/>
    </location>
</feature>
<dbReference type="InterPro" id="IPR041464">
    <property type="entry name" value="TubC_N"/>
</dbReference>
<feature type="compositionally biased region" description="Basic and acidic residues" evidence="5">
    <location>
        <begin position="723"/>
        <end position="736"/>
    </location>
</feature>
<organism evidence="7 8">
    <name type="scientific">Leptolyngbya subtilissima DQ-A4</name>
    <dbReference type="NCBI Taxonomy" id="2933933"/>
    <lineage>
        <taxon>Bacteria</taxon>
        <taxon>Bacillati</taxon>
        <taxon>Cyanobacteriota</taxon>
        <taxon>Cyanophyceae</taxon>
        <taxon>Leptolyngbyales</taxon>
        <taxon>Leptolyngbyaceae</taxon>
        <taxon>Leptolyngbya group</taxon>
        <taxon>Leptolyngbya</taxon>
    </lineage>
</organism>
<protein>
    <submittedName>
        <fullName evidence="7">Non-ribosomal peptide synthetase</fullName>
    </submittedName>
</protein>
<dbReference type="Gene3D" id="2.30.38.10">
    <property type="entry name" value="Luciferase, Domain 3"/>
    <property type="match status" value="1"/>
</dbReference>
<evidence type="ECO:0000313" key="7">
    <source>
        <dbReference type="EMBL" id="MEP0945867.1"/>
    </source>
</evidence>
<dbReference type="InterPro" id="IPR044894">
    <property type="entry name" value="TubC_N_sf"/>
</dbReference>
<feature type="region of interest" description="Disordered" evidence="5">
    <location>
        <begin position="712"/>
        <end position="751"/>
    </location>
</feature>
<dbReference type="InterPro" id="IPR045851">
    <property type="entry name" value="AMP-bd_C_sf"/>
</dbReference>
<dbReference type="InterPro" id="IPR009081">
    <property type="entry name" value="PP-bd_ACP"/>
</dbReference>
<keyword evidence="3" id="KW-0597">Phosphoprotein</keyword>
<accession>A0ABV0JZG6</accession>
<dbReference type="Gene3D" id="3.30.559.30">
    <property type="entry name" value="Nonribosomal peptide synthetase, condensation domain"/>
    <property type="match status" value="1"/>
</dbReference>
<dbReference type="Gene3D" id="3.40.50.1820">
    <property type="entry name" value="alpha/beta hydrolase"/>
    <property type="match status" value="1"/>
</dbReference>
<dbReference type="CDD" id="cd19531">
    <property type="entry name" value="LCL_NRPS-like"/>
    <property type="match status" value="1"/>
</dbReference>
<dbReference type="InterPro" id="IPR020845">
    <property type="entry name" value="AMP-binding_CS"/>
</dbReference>
<dbReference type="InterPro" id="IPR001031">
    <property type="entry name" value="Thioesterase"/>
</dbReference>
<proteinExistence type="predicted"/>
<evidence type="ECO:0000256" key="1">
    <source>
        <dbReference type="ARBA" id="ARBA00001957"/>
    </source>
</evidence>
<sequence length="1943" mass="216340">MTNWAIADFISHLNHLDIKLSLEPDPAVSPHPFRLRCNAPEGTLTPTLRQELTDHKAELIIYLQTNPNIQESQSKNSFPSTLPPIHPPTHPPSHPSAPLSFAQQRLWFLYQLAPHNPFYNVPAAIRLTGTLDRSALERSLQEIVRRHGALRTRFTIVDGQPVQVVEPNANVELAVVNLQSVAIGERDRIRQQLATAEAQRPFNLTTDSLLRVTLLHFDVAESVLLLTMHHIVADGWSLGVLIRELGYFYTAFVEKRLPTLPPLPIQYADFACWQHNWLQGEVLEKQLSYWRQQLQDLPVLKLPSDRPRPAVQTYRGATYPLHISPTLSQALETFSQQSGASLFMTLLAAFQTLLYRYTGQEDIAIGSPIANRHRSEVEGLIGFFVNSLVMRSDLSGNPTFRELLEQVRQVALGAYEHQDLPFEKLVEELDPDRDLSRNPLFQVAFALQNAPVQSLELPALTLEPAPLESASTRFDLEIHLWEPAHGLKSVWRSQDGLSGFISYSTDLFDRDRIARLVGHFQTLLEGIVANPDTRLSDLPLLTPEEHQQILYDWSFGRSPLASLNKGGIGSAAEVSHQGQLSEKPLYFHHIVEAHTKQGPNAIALVTESQTLTYQEVDCQAAQLAEILRKMGVQPNSLVGLCVDRSADMVISILGILKAGGAYVPLDPTYPSDRLQFILNDTQVSILLTQSWLTESLPATSATIVCLDQPLCPHPPTPSPNQGEGEKENSLKLEETPPGRFPLSRHWERGPGGEGSSDLAYVIYTSGSTGTPKGVLLSHRGLCNVVQAQQQLFQPIRTSRVLQFSSLSFDASIFEIALALGSGGTLYIPPRSAQLPGIALIEFLQENAITHALITPAVLAVLPPGELPDLQVLVTGGEACSSQVIDRWAVNRRFFNAYGPTETTIWATVAELHPGDNPLTIGCPVLNTQVYVLDAHLNPVPAGIPGELYIGGVGVAQGYLNRPELTAERFVNADCLELSAKLKSAFSTANKQRQTLYKTGDRVLYNRDGTIQFLGRVDHQIKIRGFRVELGEIETTIQRHSAIQDAVVIPSAASSLIAYFSLAPQYLQEASVRSLQTQHLQQWQTLYNQTYQSPAPSQPPASNPQPFDITGWNSSYTGEPIPLEQMQEWVGDRVQQILALKPKRVLEIGCGTGLLLFQIAPHCQKYVGTDFSAVSLASVQHQLDSLNLSHVELLQRMATDFEGIDLGSFDVVILNSVVQYFPDETYLIQVLKKAIEAVAVGGALFVGDVRNLPLLSAFHSWMKFVQADDSMERSQLWHQVERSQFEEPELAIDPAFFYVLQEQFAQIQQVHIRLTRGRSQNEMTQFRYNVLLRMEQSHEVGLKHETQPKTVIKDNKGEQLNWKHQPVTVQEIQQQLLATEPEILTITNVVNSRVNAAVATANWLQNKEAPKTVGRMRELLQDAANSAIDPQDWWNLETTLPYTVEITWSASPETGDYDVALIRRGVDVVDTALWPRKRSPQHTNHPLQANVARHIIPELRQHLSQTLPDYMVPAAFVPLATLPLNSSGKVDRRALPPLDHTYSNDSPTASAPQTSTETALIEIWQELLQIKHINRHDNFFELGGHSLLATQMTSRIRDTFELELPLKNVFAAPTIAQLAPILDALRDTTSSTPPLVRLDRTAYRRKSSTLLNQPAQVAPVPPQPEAPALNTVTPSPTSPLVPLALGGSSPPFFCVHPMFGVVFPYMELAHHLQSDRSFYGLQPLGLDGKSQPLNRMEAIAAYYIQAIQTLQPHGPYYLGGWSFGGLVAYEMAQQLTQAGETVELLAILDTTAPCTKPSLCQSFKFLVKTALWSTLPFLLDFSALATHRLQGKPWFSRWQWSAITRLIPEESRLRLLNESAINAMLPIVYANSQATNDYVPQPYSHAIALFRAAEQSDASQPDETLGWSELVKDIQLHEVPGNHLSLLKQPHVQVLAEQLRRYLA</sequence>
<keyword evidence="2" id="KW-0596">Phosphopantetheine</keyword>
<dbReference type="Gene3D" id="3.40.50.980">
    <property type="match status" value="2"/>
</dbReference>
<dbReference type="SUPFAM" id="SSF53474">
    <property type="entry name" value="alpha/beta-Hydrolases"/>
    <property type="match status" value="1"/>
</dbReference>
<name>A0ABV0JZG6_9CYAN</name>
<dbReference type="Pfam" id="PF18563">
    <property type="entry name" value="TubC_N"/>
    <property type="match status" value="1"/>
</dbReference>
<dbReference type="Pfam" id="PF00550">
    <property type="entry name" value="PP-binding"/>
    <property type="match status" value="1"/>
</dbReference>
<dbReference type="Gene3D" id="1.10.10.1830">
    <property type="entry name" value="Non-ribosomal peptide synthase, adenylation domain"/>
    <property type="match status" value="1"/>
</dbReference>
<keyword evidence="8" id="KW-1185">Reference proteome</keyword>
<dbReference type="SUPFAM" id="SSF47336">
    <property type="entry name" value="ACP-like"/>
    <property type="match status" value="1"/>
</dbReference>
<dbReference type="PANTHER" id="PTHR45527">
    <property type="entry name" value="NONRIBOSOMAL PEPTIDE SYNTHETASE"/>
    <property type="match status" value="1"/>
</dbReference>
<dbReference type="NCBIfam" id="TIGR01733">
    <property type="entry name" value="AA-adenyl-dom"/>
    <property type="match status" value="1"/>
</dbReference>
<dbReference type="Proteomes" id="UP001482513">
    <property type="component" value="Unassembled WGS sequence"/>
</dbReference>
<dbReference type="InterPro" id="IPR029063">
    <property type="entry name" value="SAM-dependent_MTases_sf"/>
</dbReference>
<dbReference type="SMART" id="SM00824">
    <property type="entry name" value="PKS_TE"/>
    <property type="match status" value="1"/>
</dbReference>
<dbReference type="EMBL" id="JAMPKX010000001">
    <property type="protein sequence ID" value="MEP0945867.1"/>
    <property type="molecule type" value="Genomic_DNA"/>
</dbReference>
<dbReference type="PROSITE" id="PS00012">
    <property type="entry name" value="PHOSPHOPANTETHEINE"/>
    <property type="match status" value="1"/>
</dbReference>
<evidence type="ECO:0000256" key="4">
    <source>
        <dbReference type="ARBA" id="ARBA00022737"/>
    </source>
</evidence>
<dbReference type="Pfam" id="PF00668">
    <property type="entry name" value="Condensation"/>
    <property type="match status" value="1"/>
</dbReference>
<feature type="region of interest" description="Disordered" evidence="5">
    <location>
        <begin position="70"/>
        <end position="96"/>
    </location>
</feature>
<dbReference type="Gene3D" id="1.10.1200.10">
    <property type="entry name" value="ACP-like"/>
    <property type="match status" value="1"/>
</dbReference>
<dbReference type="PROSITE" id="PS00455">
    <property type="entry name" value="AMP_BINDING"/>
    <property type="match status" value="1"/>
</dbReference>
<gene>
    <name evidence="7" type="ORF">NC992_03180</name>
</gene>
<dbReference type="SUPFAM" id="SSF56801">
    <property type="entry name" value="Acetyl-CoA synthetase-like"/>
    <property type="match status" value="1"/>
</dbReference>
<evidence type="ECO:0000313" key="8">
    <source>
        <dbReference type="Proteomes" id="UP001482513"/>
    </source>
</evidence>
<evidence type="ECO:0000259" key="6">
    <source>
        <dbReference type="PROSITE" id="PS50075"/>
    </source>
</evidence>
<evidence type="ECO:0000256" key="5">
    <source>
        <dbReference type="SAM" id="MobiDB-lite"/>
    </source>
</evidence>
<dbReference type="SMART" id="SM00823">
    <property type="entry name" value="PKS_PP"/>
    <property type="match status" value="1"/>
</dbReference>
<feature type="compositionally biased region" description="Polar residues" evidence="5">
    <location>
        <begin position="1540"/>
        <end position="1553"/>
    </location>
</feature>
<dbReference type="InterPro" id="IPR029058">
    <property type="entry name" value="AB_hydrolase_fold"/>
</dbReference>
<dbReference type="Pfam" id="PF00501">
    <property type="entry name" value="AMP-binding"/>
    <property type="match status" value="1"/>
</dbReference>
<dbReference type="InterPro" id="IPR006162">
    <property type="entry name" value="Ppantetheine_attach_site"/>
</dbReference>
<dbReference type="InterPro" id="IPR001242">
    <property type="entry name" value="Condensation_dom"/>
</dbReference>
<dbReference type="CDD" id="cd02440">
    <property type="entry name" value="AdoMet_MTases"/>
    <property type="match status" value="1"/>
</dbReference>
<dbReference type="InterPro" id="IPR020802">
    <property type="entry name" value="TesA-like"/>
</dbReference>
<dbReference type="SUPFAM" id="SSF52777">
    <property type="entry name" value="CoA-dependent acyltransferases"/>
    <property type="match status" value="2"/>
</dbReference>
<dbReference type="InterPro" id="IPR000873">
    <property type="entry name" value="AMP-dep_synth/lig_dom"/>
</dbReference>
<reference evidence="7 8" key="1">
    <citation type="submission" date="2022-04" db="EMBL/GenBank/DDBJ databases">
        <title>Positive selection, recombination, and allopatry shape intraspecific diversity of widespread and dominant cyanobacteria.</title>
        <authorList>
            <person name="Wei J."/>
            <person name="Shu W."/>
            <person name="Hu C."/>
        </authorList>
    </citation>
    <scope>NUCLEOTIDE SEQUENCE [LARGE SCALE GENOMIC DNA]</scope>
    <source>
        <strain evidence="7 8">DQ-A4</strain>
    </source>
</reference>
<dbReference type="SUPFAM" id="SSF53335">
    <property type="entry name" value="S-adenosyl-L-methionine-dependent methyltransferases"/>
    <property type="match status" value="1"/>
</dbReference>
<evidence type="ECO:0000256" key="2">
    <source>
        <dbReference type="ARBA" id="ARBA00022450"/>
    </source>
</evidence>
<dbReference type="InterPro" id="IPR036736">
    <property type="entry name" value="ACP-like_sf"/>
</dbReference>
<dbReference type="PROSITE" id="PS50075">
    <property type="entry name" value="CARRIER"/>
    <property type="match status" value="1"/>
</dbReference>
<dbReference type="Pfam" id="PF00975">
    <property type="entry name" value="Thioesterase"/>
    <property type="match status" value="1"/>
</dbReference>
<dbReference type="Gene3D" id="3.30.300.30">
    <property type="match status" value="2"/>
</dbReference>
<feature type="compositionally biased region" description="Pro residues" evidence="5">
    <location>
        <begin position="81"/>
        <end position="95"/>
    </location>
</feature>
<dbReference type="Pfam" id="PF08242">
    <property type="entry name" value="Methyltransf_12"/>
    <property type="match status" value="1"/>
</dbReference>
<comment type="cofactor">
    <cofactor evidence="1">
        <name>pantetheine 4'-phosphate</name>
        <dbReference type="ChEBI" id="CHEBI:47942"/>
    </cofactor>
</comment>
<dbReference type="InterPro" id="IPR020806">
    <property type="entry name" value="PKS_PP-bd"/>
</dbReference>
<feature type="region of interest" description="Disordered" evidence="5">
    <location>
        <begin position="1529"/>
        <end position="1553"/>
    </location>
</feature>
<dbReference type="InterPro" id="IPR013217">
    <property type="entry name" value="Methyltransf_12"/>
</dbReference>
<dbReference type="PANTHER" id="PTHR45527:SF1">
    <property type="entry name" value="FATTY ACID SYNTHASE"/>
    <property type="match status" value="1"/>
</dbReference>
<evidence type="ECO:0000256" key="3">
    <source>
        <dbReference type="ARBA" id="ARBA00022553"/>
    </source>
</evidence>
<comment type="caution">
    <text evidence="7">The sequence shown here is derived from an EMBL/GenBank/DDBJ whole genome shotgun (WGS) entry which is preliminary data.</text>
</comment>
<keyword evidence="4" id="KW-0677">Repeat</keyword>